<dbReference type="AlphaFoldDB" id="A0A3N7HN01"/>
<dbReference type="PANTHER" id="PTHR45228">
    <property type="entry name" value="CYCLIC DI-GMP PHOSPHODIESTERASE TM_0186-RELATED"/>
    <property type="match status" value="1"/>
</dbReference>
<dbReference type="InterPro" id="IPR000792">
    <property type="entry name" value="Tscrpt_reg_LuxR_C"/>
</dbReference>
<dbReference type="Pfam" id="PF00196">
    <property type="entry name" value="GerE"/>
    <property type="match status" value="1"/>
</dbReference>
<dbReference type="InterPro" id="IPR006674">
    <property type="entry name" value="HD_domain"/>
</dbReference>
<keyword evidence="1" id="KW-0732">Signal</keyword>
<evidence type="ECO:0000313" key="6">
    <source>
        <dbReference type="Proteomes" id="UP000267464"/>
    </source>
</evidence>
<organism evidence="5 6">
    <name type="scientific">Piscinibacter terrae</name>
    <dbReference type="NCBI Taxonomy" id="2496871"/>
    <lineage>
        <taxon>Bacteria</taxon>
        <taxon>Pseudomonadati</taxon>
        <taxon>Pseudomonadota</taxon>
        <taxon>Betaproteobacteria</taxon>
        <taxon>Burkholderiales</taxon>
        <taxon>Sphaerotilaceae</taxon>
        <taxon>Piscinibacter</taxon>
    </lineage>
</organism>
<dbReference type="InterPro" id="IPR016032">
    <property type="entry name" value="Sig_transdc_resp-reg_C-effctor"/>
</dbReference>
<evidence type="ECO:0000256" key="1">
    <source>
        <dbReference type="SAM" id="SignalP"/>
    </source>
</evidence>
<dbReference type="EMBL" id="QUSW01000005">
    <property type="protein sequence ID" value="RQP22993.1"/>
    <property type="molecule type" value="Genomic_DNA"/>
</dbReference>
<name>A0A3N7HN01_9BURK</name>
<dbReference type="Proteomes" id="UP000267464">
    <property type="component" value="Unassembled WGS sequence"/>
</dbReference>
<feature type="signal peptide" evidence="1">
    <location>
        <begin position="1"/>
        <end position="19"/>
    </location>
</feature>
<gene>
    <name evidence="5" type="ORF">DZC73_17840</name>
</gene>
<keyword evidence="6" id="KW-1185">Reference proteome</keyword>
<evidence type="ECO:0000259" key="4">
    <source>
        <dbReference type="PROSITE" id="PS51832"/>
    </source>
</evidence>
<dbReference type="CDD" id="cd06170">
    <property type="entry name" value="LuxR_C_like"/>
    <property type="match status" value="1"/>
</dbReference>
<reference evidence="5 6" key="2">
    <citation type="submission" date="2018-12" db="EMBL/GenBank/DDBJ databases">
        <title>Rhizobacter gummiphilus sp. nov., a rubber-degrading bacterium isolated from the soil of a botanical garden in Japan.</title>
        <authorList>
            <person name="Shunsuke S.S."/>
        </authorList>
    </citation>
    <scope>NUCLEOTIDE SEQUENCE [LARGE SCALE GENOMIC DNA]</scope>
    <source>
        <strain evidence="5 6">S-16</strain>
    </source>
</reference>
<dbReference type="InterPro" id="IPR003607">
    <property type="entry name" value="HD/PDEase_dom"/>
</dbReference>
<dbReference type="PROSITE" id="PS51831">
    <property type="entry name" value="HD"/>
    <property type="match status" value="1"/>
</dbReference>
<dbReference type="SMART" id="SM00421">
    <property type="entry name" value="HTH_LUXR"/>
    <property type="match status" value="1"/>
</dbReference>
<dbReference type="OrthoDB" id="9780948at2"/>
<proteinExistence type="predicted"/>
<dbReference type="GO" id="GO:0006355">
    <property type="term" value="P:regulation of DNA-templated transcription"/>
    <property type="evidence" value="ECO:0007669"/>
    <property type="project" value="InterPro"/>
</dbReference>
<feature type="domain" description="HD" evidence="3">
    <location>
        <begin position="279"/>
        <end position="401"/>
    </location>
</feature>
<dbReference type="Pfam" id="PF13487">
    <property type="entry name" value="HD_5"/>
    <property type="match status" value="1"/>
</dbReference>
<dbReference type="SMART" id="SM00471">
    <property type="entry name" value="HDc"/>
    <property type="match status" value="1"/>
</dbReference>
<dbReference type="CDD" id="cd00077">
    <property type="entry name" value="HDc"/>
    <property type="match status" value="1"/>
</dbReference>
<feature type="chain" id="PRO_5018070757" evidence="1">
    <location>
        <begin position="20"/>
        <end position="518"/>
    </location>
</feature>
<protein>
    <submittedName>
        <fullName evidence="5">HD domain-containing protein</fullName>
    </submittedName>
</protein>
<dbReference type="PROSITE" id="PS50043">
    <property type="entry name" value="HTH_LUXR_2"/>
    <property type="match status" value="1"/>
</dbReference>
<evidence type="ECO:0000259" key="3">
    <source>
        <dbReference type="PROSITE" id="PS51831"/>
    </source>
</evidence>
<dbReference type="SUPFAM" id="SSF109604">
    <property type="entry name" value="HD-domain/PDEase-like"/>
    <property type="match status" value="1"/>
</dbReference>
<evidence type="ECO:0000259" key="2">
    <source>
        <dbReference type="PROSITE" id="PS50043"/>
    </source>
</evidence>
<dbReference type="Gene3D" id="1.10.3210.10">
    <property type="entry name" value="Hypothetical protein af1432"/>
    <property type="match status" value="2"/>
</dbReference>
<dbReference type="InterPro" id="IPR036388">
    <property type="entry name" value="WH-like_DNA-bd_sf"/>
</dbReference>
<comment type="caution">
    <text evidence="5">The sequence shown here is derived from an EMBL/GenBank/DDBJ whole genome shotgun (WGS) entry which is preliminary data.</text>
</comment>
<dbReference type="InterPro" id="IPR037522">
    <property type="entry name" value="HD_GYP_dom"/>
</dbReference>
<dbReference type="RefSeq" id="WP_124541737.1">
    <property type="nucleotide sequence ID" value="NZ_QUSW01000005.1"/>
</dbReference>
<evidence type="ECO:0000313" key="5">
    <source>
        <dbReference type="EMBL" id="RQP22993.1"/>
    </source>
</evidence>
<feature type="domain" description="HD-GYP" evidence="4">
    <location>
        <begin position="257"/>
        <end position="453"/>
    </location>
</feature>
<dbReference type="NCBIfam" id="TIGR00277">
    <property type="entry name" value="HDIG"/>
    <property type="match status" value="1"/>
</dbReference>
<dbReference type="GO" id="GO:0008081">
    <property type="term" value="F:phosphoric diester hydrolase activity"/>
    <property type="evidence" value="ECO:0007669"/>
    <property type="project" value="UniProtKB-ARBA"/>
</dbReference>
<dbReference type="Gene3D" id="1.10.10.10">
    <property type="entry name" value="Winged helix-like DNA-binding domain superfamily/Winged helix DNA-binding domain"/>
    <property type="match status" value="1"/>
</dbReference>
<dbReference type="SUPFAM" id="SSF46894">
    <property type="entry name" value="C-terminal effector domain of the bipartite response regulators"/>
    <property type="match status" value="1"/>
</dbReference>
<sequence>MTRAALPTLGGAMAALSVATDFAMAQSAHFGMRSCALAVRLADIMGWPVQQQRQAYFQALLRYIGCNPESEVIASVVGDEMAMRRDFAGMDTADRHAVGALVVRRLRETYANLPAWRLAGKLVGTLLTAEKTMAGIFSGHCEVGQRLATRIGFDGDTVQAIGQLYERWDGRGQPGRVRGEQVSPAALLVSLSQDVVVHHDAGGVEAAVAMVRQRRGKAFSPAMADAFLGHAASVLCGIDALPEGVLVDVPGGDEPLDEARFDAICEAMADFVDIKTPWTLSHSSGVATLAHGAARSLGLPAQEATLLRRAALLHDLGKVGVSAAVWCKPAGLSPPEREQVRLHAYYTERILSSSPAFAPLAEVASLTHDRLDGSGYFRRPPASGLPVAARILAAADHYHALIEVRPHRPAFTRADAARDLLAEAGAGRLDPRACEAVLDAAGHAAAPKPRGSSLTEREIEVLRTLARGHSMKAIARELGIAPKTVDHHLQRIYSKVGVSTRAGATLYAMEQGFTSALH</sequence>
<dbReference type="GO" id="GO:0003677">
    <property type="term" value="F:DNA binding"/>
    <property type="evidence" value="ECO:0007669"/>
    <property type="project" value="InterPro"/>
</dbReference>
<dbReference type="InterPro" id="IPR052020">
    <property type="entry name" value="Cyclic_di-GMP/3'3'-cGAMP_PDE"/>
</dbReference>
<dbReference type="PROSITE" id="PS51832">
    <property type="entry name" value="HD_GYP"/>
    <property type="match status" value="1"/>
</dbReference>
<reference evidence="5 6" key="1">
    <citation type="submission" date="2018-08" db="EMBL/GenBank/DDBJ databases">
        <authorList>
            <person name="Khan S.A."/>
            <person name="Jeon C.O."/>
            <person name="Chun B.H."/>
            <person name="Jeong S.E."/>
        </authorList>
    </citation>
    <scope>NUCLEOTIDE SEQUENCE [LARGE SCALE GENOMIC DNA]</scope>
    <source>
        <strain evidence="5 6">S-16</strain>
    </source>
</reference>
<dbReference type="InterPro" id="IPR006675">
    <property type="entry name" value="HDIG_dom"/>
</dbReference>
<feature type="domain" description="HTH luxR-type" evidence="2">
    <location>
        <begin position="447"/>
        <end position="512"/>
    </location>
</feature>
<dbReference type="PRINTS" id="PR00038">
    <property type="entry name" value="HTHLUXR"/>
</dbReference>
<accession>A0A3N7HN01</accession>